<protein>
    <recommendedName>
        <fullName evidence="3">Serpin domain-containing protein</fullName>
    </recommendedName>
</protein>
<dbReference type="InterPro" id="IPR023796">
    <property type="entry name" value="Serpin_dom"/>
</dbReference>
<dbReference type="InterPro" id="IPR042178">
    <property type="entry name" value="Serpin_sf_1"/>
</dbReference>
<proteinExistence type="inferred from homology"/>
<dbReference type="STRING" id="208439.AJAP_28985"/>
<dbReference type="CDD" id="cd19590">
    <property type="entry name" value="serpin_thermopin-like"/>
    <property type="match status" value="1"/>
</dbReference>
<dbReference type="PANTHER" id="PTHR11461">
    <property type="entry name" value="SERINE PROTEASE INHIBITOR, SERPIN"/>
    <property type="match status" value="1"/>
</dbReference>
<reference evidence="4 5" key="1">
    <citation type="journal article" date="2014" name="J. Biotechnol.">
        <title>Complete genome sequence of the actinobacterium Amycolatopsis japonica MG417-CF17(T) (=DSM 44213T) producing (S,S)-N,N'-ethylenediaminedisuccinic acid.</title>
        <authorList>
            <person name="Stegmann E."/>
            <person name="Albersmeier A."/>
            <person name="Spohn M."/>
            <person name="Gert H."/>
            <person name="Weber T."/>
            <person name="Wohlleben W."/>
            <person name="Kalinowski J."/>
            <person name="Ruckert C."/>
        </authorList>
    </citation>
    <scope>NUCLEOTIDE SEQUENCE [LARGE SCALE GENOMIC DNA]</scope>
    <source>
        <strain evidence="5">MG417-CF17 (DSM 44213)</strain>
    </source>
</reference>
<feature type="region of interest" description="Disordered" evidence="2">
    <location>
        <begin position="1"/>
        <end position="21"/>
    </location>
</feature>
<dbReference type="EMBL" id="CP008953">
    <property type="protein sequence ID" value="AIG78632.1"/>
    <property type="molecule type" value="Genomic_DNA"/>
</dbReference>
<dbReference type="eggNOG" id="COG4826">
    <property type="taxonomic scope" value="Bacteria"/>
</dbReference>
<comment type="similarity">
    <text evidence="1">Belongs to the serpin family.</text>
</comment>
<dbReference type="InterPro" id="IPR000215">
    <property type="entry name" value="Serpin_fam"/>
</dbReference>
<dbReference type="Gene3D" id="2.30.39.10">
    <property type="entry name" value="Alpha-1-antitrypsin, domain 1"/>
    <property type="match status" value="1"/>
</dbReference>
<evidence type="ECO:0000259" key="3">
    <source>
        <dbReference type="SMART" id="SM00093"/>
    </source>
</evidence>
<dbReference type="Pfam" id="PF00079">
    <property type="entry name" value="Serpin"/>
    <property type="match status" value="1"/>
</dbReference>
<dbReference type="InterPro" id="IPR023795">
    <property type="entry name" value="Serpin_CS"/>
</dbReference>
<dbReference type="HOGENOM" id="CLU_023330_0_3_11"/>
<evidence type="ECO:0000256" key="2">
    <source>
        <dbReference type="SAM" id="MobiDB-lite"/>
    </source>
</evidence>
<dbReference type="GO" id="GO:0005615">
    <property type="term" value="C:extracellular space"/>
    <property type="evidence" value="ECO:0007669"/>
    <property type="project" value="InterPro"/>
</dbReference>
<dbReference type="SUPFAM" id="SSF56574">
    <property type="entry name" value="Serpins"/>
    <property type="match status" value="1"/>
</dbReference>
<dbReference type="PANTHER" id="PTHR11461:SF211">
    <property type="entry name" value="GH10112P-RELATED"/>
    <property type="match status" value="1"/>
</dbReference>
<dbReference type="Gene3D" id="3.30.497.10">
    <property type="entry name" value="Antithrombin, subunit I, domain 2"/>
    <property type="match status" value="1"/>
</dbReference>
<dbReference type="AlphaFoldDB" id="A0A075UWP6"/>
<organism evidence="4 5">
    <name type="scientific">Amycolatopsis japonica</name>
    <dbReference type="NCBI Taxonomy" id="208439"/>
    <lineage>
        <taxon>Bacteria</taxon>
        <taxon>Bacillati</taxon>
        <taxon>Actinomycetota</taxon>
        <taxon>Actinomycetes</taxon>
        <taxon>Pseudonocardiales</taxon>
        <taxon>Pseudonocardiaceae</taxon>
        <taxon>Amycolatopsis</taxon>
        <taxon>Amycolatopsis japonica group</taxon>
    </lineage>
</organism>
<dbReference type="KEGG" id="aja:AJAP_28985"/>
<dbReference type="GO" id="GO:0004867">
    <property type="term" value="F:serine-type endopeptidase inhibitor activity"/>
    <property type="evidence" value="ECO:0007669"/>
    <property type="project" value="InterPro"/>
</dbReference>
<feature type="domain" description="Serpin" evidence="3">
    <location>
        <begin position="76"/>
        <end position="422"/>
    </location>
</feature>
<dbReference type="PROSITE" id="PS00284">
    <property type="entry name" value="SERPIN"/>
    <property type="match status" value="1"/>
</dbReference>
<evidence type="ECO:0000313" key="5">
    <source>
        <dbReference type="Proteomes" id="UP000028492"/>
    </source>
</evidence>
<gene>
    <name evidence="4" type="ORF">AJAP_28985</name>
</gene>
<keyword evidence="5" id="KW-1185">Reference proteome</keyword>
<dbReference type="InterPro" id="IPR036186">
    <property type="entry name" value="Serpin_sf"/>
</dbReference>
<dbReference type="Proteomes" id="UP000028492">
    <property type="component" value="Chromosome"/>
</dbReference>
<dbReference type="InterPro" id="IPR042185">
    <property type="entry name" value="Serpin_sf_2"/>
</dbReference>
<evidence type="ECO:0000313" key="4">
    <source>
        <dbReference type="EMBL" id="AIG78632.1"/>
    </source>
</evidence>
<dbReference type="SMART" id="SM00093">
    <property type="entry name" value="SERPIN"/>
    <property type="match status" value="1"/>
</dbReference>
<evidence type="ECO:0000256" key="1">
    <source>
        <dbReference type="RuleBase" id="RU000411"/>
    </source>
</evidence>
<name>A0A075UWP6_9PSEU</name>
<feature type="compositionally biased region" description="Basic and acidic residues" evidence="2">
    <location>
        <begin position="1"/>
        <end position="15"/>
    </location>
</feature>
<sequence length="422" mass="45331">MDDTRDQPDATRDQPDGSGIGSGYACVVRLITRAVPSHTHDRRTETAPTFGQETDGPVHGTVCGMGAVESHLRFGLDLYRVLASRVENACFSPYSIASALGLVTQAAKGKTREELIALLGDPDELADLLGKASSLLEDGPELAVANTLWAWDGLPLEDSFREELATWPGGKVESAPFGDDPEAARALINADVARATRELIPELLKPGTVAQDTVAAIVNALYLKTAWTNPFSRDNTAPADFHAPSGTRTVPTMWLEKQLDHTHEDGWQVVRLGAEGGVEAIVLLPDGDLDDAELDAGKLARLLENTRSKTIALSLPKLDLDVDSPLTAKLQDLGVRTMFTAAADLTGLADDDRLEVSEVLHQSVLRIDEQGLEGAAATAVLMRLTSLIVDEPLEVAVDRPFLLLVRHASTGVIYFLARVVEP</sequence>
<accession>A0A075UWP6</accession>